<organism evidence="2 3">
    <name type="scientific">Ruegeria sediminis</name>
    <dbReference type="NCBI Taxonomy" id="2583820"/>
    <lineage>
        <taxon>Bacteria</taxon>
        <taxon>Pseudomonadati</taxon>
        <taxon>Pseudomonadota</taxon>
        <taxon>Alphaproteobacteria</taxon>
        <taxon>Rhodobacterales</taxon>
        <taxon>Roseobacteraceae</taxon>
        <taxon>Ruegeria</taxon>
    </lineage>
</organism>
<dbReference type="Proteomes" id="UP001193035">
    <property type="component" value="Unassembled WGS sequence"/>
</dbReference>
<feature type="region of interest" description="Disordered" evidence="1">
    <location>
        <begin position="1"/>
        <end position="21"/>
    </location>
</feature>
<dbReference type="EMBL" id="VCPD01000008">
    <property type="protein sequence ID" value="TMV04211.1"/>
    <property type="molecule type" value="Genomic_DNA"/>
</dbReference>
<feature type="region of interest" description="Disordered" evidence="1">
    <location>
        <begin position="47"/>
        <end position="228"/>
    </location>
</feature>
<feature type="region of interest" description="Disordered" evidence="1">
    <location>
        <begin position="648"/>
        <end position="685"/>
    </location>
</feature>
<gene>
    <name evidence="2" type="ORF">FGK63_18155</name>
</gene>
<protein>
    <recommendedName>
        <fullName evidence="4">SPOR domain-containing protein</fullName>
    </recommendedName>
</protein>
<feature type="compositionally biased region" description="Polar residues" evidence="1">
    <location>
        <begin position="69"/>
        <end position="83"/>
    </location>
</feature>
<accession>A0ABY2WT15</accession>
<feature type="compositionally biased region" description="Polar residues" evidence="1">
    <location>
        <begin position="319"/>
        <end position="336"/>
    </location>
</feature>
<evidence type="ECO:0008006" key="4">
    <source>
        <dbReference type="Google" id="ProtNLM"/>
    </source>
</evidence>
<reference evidence="2 3" key="1">
    <citation type="submission" date="2019-05" db="EMBL/GenBank/DDBJ databases">
        <title>Ruegeria sp. nov., isolated from tidal flat.</title>
        <authorList>
            <person name="Kim W."/>
        </authorList>
    </citation>
    <scope>NUCLEOTIDE SEQUENCE [LARGE SCALE GENOMIC DNA]</scope>
    <source>
        <strain evidence="2 3">CAU 1488</strain>
    </source>
</reference>
<proteinExistence type="predicted"/>
<evidence type="ECO:0000313" key="3">
    <source>
        <dbReference type="Proteomes" id="UP001193035"/>
    </source>
</evidence>
<feature type="compositionally biased region" description="Basic and acidic residues" evidence="1">
    <location>
        <begin position="85"/>
        <end position="94"/>
    </location>
</feature>
<evidence type="ECO:0000313" key="2">
    <source>
        <dbReference type="EMBL" id="TMV04211.1"/>
    </source>
</evidence>
<sequence>MTKASGANPRPKVAGSVRKEESDLFDFCQSEEWQDVLEKARIQREKSLAQRAATANEPGEAKPKPPQPAQSTPQKTSEESQNWLDRLERARQQREAVLAKPESQSASGVRDSSGAGKDRVVRQEKKQPAGKAGKTGKPAPQISKASRKGRARTEQDQPSKFPALSRLKKSGRPLRDPVPSQTRYDGAKSNGRDPQKLEKGAIRAATAAALSLRRKTRRSQEKQEPQSRLSIPTFVTGCAVGLIASMVAVFVFSGNDLWKQTEGIQGGGQTELAATPPQQGAQDPQLSTRQPASTDETQSAAVQEARPVDAPQRPPQDQPIPSSGTSSNTLASLTPTLPVSPELTAQKEPSIQKPVVTPIQASVKPLIPTEITADVSGVAIQRWVEADDSTHPLRAEVLGAEIIQGGETAAQADRILWLAKEATALPQLPDVTVQLASLNSGDESFLILEQMSADVALAPKARVLTDDSDRPIAASISALEQSDWQEVALSVGSAWKGPVAKAPDTSIETPRAAYFSVGPPVRSARLRPLPEKPFDQATPVAAIPVPHGASVQAKGAAVMLFAPSSLSSDTVEAIARKLEQTGHELNKTARVGFGISQSNVRYYHEQDAAQAAALAKDAGATLRDFTGAKTKTPAGLIELWLAGESVGAAPAKPKPKKSRSTSRSASPAVNLRNQVIQKLRRTTNQ</sequence>
<keyword evidence="3" id="KW-1185">Reference proteome</keyword>
<dbReference type="RefSeq" id="WP_138844941.1">
    <property type="nucleotide sequence ID" value="NZ_VCPD01000008.1"/>
</dbReference>
<feature type="compositionally biased region" description="Basic and acidic residues" evidence="1">
    <location>
        <begin position="116"/>
        <end position="127"/>
    </location>
</feature>
<name>A0ABY2WT15_9RHOB</name>
<comment type="caution">
    <text evidence="2">The sequence shown here is derived from an EMBL/GenBank/DDBJ whole genome shotgun (WGS) entry which is preliminary data.</text>
</comment>
<feature type="compositionally biased region" description="Basic and acidic residues" evidence="1">
    <location>
        <begin position="190"/>
        <end position="201"/>
    </location>
</feature>
<evidence type="ECO:0000256" key="1">
    <source>
        <dbReference type="SAM" id="MobiDB-lite"/>
    </source>
</evidence>
<feature type="compositionally biased region" description="Polar residues" evidence="1">
    <location>
        <begin position="276"/>
        <end position="301"/>
    </location>
</feature>
<feature type="region of interest" description="Disordered" evidence="1">
    <location>
        <begin position="262"/>
        <end position="336"/>
    </location>
</feature>